<reference evidence="9 10" key="1">
    <citation type="submission" date="2020-06" db="EMBL/GenBank/DDBJ databases">
        <title>Genome sequence of Rhizobium sp strain ADMK78.</title>
        <authorList>
            <person name="Rahi P."/>
        </authorList>
    </citation>
    <scope>NUCLEOTIDE SEQUENCE [LARGE SCALE GENOMIC DNA]</scope>
    <source>
        <strain evidence="9 10">ADMK78</strain>
        <plasmid evidence="9 10">pPRADMK78_01</plasmid>
    </source>
</reference>
<dbReference type="Proteomes" id="UP000308530">
    <property type="component" value="Plasmid pPRADMK78_01"/>
</dbReference>
<feature type="transmembrane region" description="Helical" evidence="8">
    <location>
        <begin position="55"/>
        <end position="72"/>
    </location>
</feature>
<dbReference type="CDD" id="cd06550">
    <property type="entry name" value="TM_ABC_iron-siderophores_like"/>
    <property type="match status" value="1"/>
</dbReference>
<evidence type="ECO:0000313" key="9">
    <source>
        <dbReference type="EMBL" id="QLF71734.1"/>
    </source>
</evidence>
<feature type="transmembrane region" description="Helical" evidence="8">
    <location>
        <begin position="111"/>
        <end position="130"/>
    </location>
</feature>
<feature type="transmembrane region" description="Helical" evidence="8">
    <location>
        <begin position="182"/>
        <end position="203"/>
    </location>
</feature>
<dbReference type="Pfam" id="PF01032">
    <property type="entry name" value="FecCD"/>
    <property type="match status" value="1"/>
</dbReference>
<keyword evidence="10" id="KW-1185">Reference proteome</keyword>
<name>A0ABX6QT24_9HYPH</name>
<organism evidence="9 10">
    <name type="scientific">Peteryoungia desertarenae</name>
    <dbReference type="NCBI Taxonomy" id="1813451"/>
    <lineage>
        <taxon>Bacteria</taxon>
        <taxon>Pseudomonadati</taxon>
        <taxon>Pseudomonadota</taxon>
        <taxon>Alphaproteobacteria</taxon>
        <taxon>Hyphomicrobiales</taxon>
        <taxon>Rhizobiaceae</taxon>
        <taxon>Peteryoungia</taxon>
    </lineage>
</organism>
<keyword evidence="3" id="KW-0813">Transport</keyword>
<keyword evidence="5 8" id="KW-0812">Transmembrane</keyword>
<keyword evidence="4" id="KW-1003">Cell membrane</keyword>
<comment type="similarity">
    <text evidence="2">Belongs to the binding-protein-dependent transport system permease family. FecCD subfamily.</text>
</comment>
<dbReference type="PANTHER" id="PTHR30472:SF1">
    <property type="entry name" value="FE(3+) DICITRATE TRANSPORT SYSTEM PERMEASE PROTEIN FECC-RELATED"/>
    <property type="match status" value="1"/>
</dbReference>
<evidence type="ECO:0000256" key="5">
    <source>
        <dbReference type="ARBA" id="ARBA00022692"/>
    </source>
</evidence>
<sequence>MRLRITIAAVLLVVALVASLHLGLRTYGPLVVWQGLSGGTGADAVIVQSLRLPRSVIAALAGGALALAGFLMQTVSRNALAEPGLLGINAGAALAVVIGASFAGVVNMAGIAALALAGALAPAFLVFAIANRQGNGRPVIMLLAGVTIAAMLSSFTQVLLLINETALETLLFWLSGGFADRHLSLAWIGGPSLLIGLVVTLSLSSTLEALKLDDASAASIGLPVVKAKLACLALAASLAASAVAMAGPVVFLGLVAPHLARSLATARVSMVQLIVFTLLTGSVIALLADILARFIAAPGEAPIGVVLAFVGAPMLIFLLRKTSEGRR</sequence>
<feature type="transmembrane region" description="Helical" evidence="8">
    <location>
        <begin position="242"/>
        <end position="261"/>
    </location>
</feature>
<feature type="transmembrane region" description="Helical" evidence="8">
    <location>
        <begin position="301"/>
        <end position="319"/>
    </location>
</feature>
<evidence type="ECO:0000313" key="10">
    <source>
        <dbReference type="Proteomes" id="UP000308530"/>
    </source>
</evidence>
<dbReference type="Gene3D" id="1.10.3470.10">
    <property type="entry name" value="ABC transporter involved in vitamin B12 uptake, BtuC"/>
    <property type="match status" value="1"/>
</dbReference>
<proteinExistence type="inferred from homology"/>
<protein>
    <submittedName>
        <fullName evidence="9">Iron ABC transporter permease</fullName>
    </submittedName>
</protein>
<evidence type="ECO:0000256" key="6">
    <source>
        <dbReference type="ARBA" id="ARBA00022989"/>
    </source>
</evidence>
<dbReference type="InterPro" id="IPR037294">
    <property type="entry name" value="ABC_BtuC-like"/>
</dbReference>
<dbReference type="EMBL" id="CP058351">
    <property type="protein sequence ID" value="QLF71734.1"/>
    <property type="molecule type" value="Genomic_DNA"/>
</dbReference>
<feature type="transmembrane region" description="Helical" evidence="8">
    <location>
        <begin position="84"/>
        <end position="105"/>
    </location>
</feature>
<dbReference type="InterPro" id="IPR000522">
    <property type="entry name" value="ABC_transptr_permease_BtuC"/>
</dbReference>
<evidence type="ECO:0000256" key="1">
    <source>
        <dbReference type="ARBA" id="ARBA00004651"/>
    </source>
</evidence>
<dbReference type="PANTHER" id="PTHR30472">
    <property type="entry name" value="FERRIC ENTEROBACTIN TRANSPORT SYSTEM PERMEASE PROTEIN"/>
    <property type="match status" value="1"/>
</dbReference>
<keyword evidence="6 8" id="KW-1133">Transmembrane helix</keyword>
<gene>
    <name evidence="9" type="ORF">FE840_019090</name>
</gene>
<keyword evidence="7 8" id="KW-0472">Membrane</keyword>
<geneLocation type="plasmid" evidence="9 10">
    <name>pPRADMK78_01</name>
</geneLocation>
<keyword evidence="9" id="KW-0614">Plasmid</keyword>
<evidence type="ECO:0000256" key="7">
    <source>
        <dbReference type="ARBA" id="ARBA00023136"/>
    </source>
</evidence>
<dbReference type="SUPFAM" id="SSF81345">
    <property type="entry name" value="ABC transporter involved in vitamin B12 uptake, BtuC"/>
    <property type="match status" value="1"/>
</dbReference>
<feature type="transmembrane region" description="Helical" evidence="8">
    <location>
        <begin position="142"/>
        <end position="162"/>
    </location>
</feature>
<evidence type="ECO:0000256" key="4">
    <source>
        <dbReference type="ARBA" id="ARBA00022475"/>
    </source>
</evidence>
<comment type="subcellular location">
    <subcellularLocation>
        <location evidence="1">Cell membrane</location>
        <topology evidence="1">Multi-pass membrane protein</topology>
    </subcellularLocation>
</comment>
<feature type="transmembrane region" description="Helical" evidence="8">
    <location>
        <begin position="273"/>
        <end position="295"/>
    </location>
</feature>
<evidence type="ECO:0000256" key="2">
    <source>
        <dbReference type="ARBA" id="ARBA00007935"/>
    </source>
</evidence>
<dbReference type="RefSeq" id="WP_138289227.1">
    <property type="nucleotide sequence ID" value="NZ_CP058351.1"/>
</dbReference>
<accession>A0ABX6QT24</accession>
<evidence type="ECO:0000256" key="8">
    <source>
        <dbReference type="SAM" id="Phobius"/>
    </source>
</evidence>
<evidence type="ECO:0000256" key="3">
    <source>
        <dbReference type="ARBA" id="ARBA00022448"/>
    </source>
</evidence>